<sequence length="847" mass="97717">MDTVAKQQLIEQLKPVVNEPEFDSIFAALTNEMSGPDRFKLKGELRRLARPCKKAIDLRKRVDGHCRPYKHKGVLHYMDEVAIQIFEAGLDRYRGVFTEDTYEQVHNAENNYRVLAAREKKRAQAARDRIQAARERSQRGGVPQPAEEVAAAVSDIGHLEVPYFTFGRYFHRSEERMNFTVPVMLKAPDGKDVEAMTTNISVSGMRIKLPPGVEFNQGQQIGVRFTGLAQEFTFDPNLEVPYDVKAVDQDKGVQYLRLLRDVDFESSQFDAFMLRFINGYKRRYKVNIDNTYSALVIKGHEQFYFPRMRSLPLFFRRKEKRMFSAMALETQNNSFILDDWLNEENQIQLPSLFTGKRLTRYLKTLQNNSDGIASDLIFCFQVLREGKVYFYSATDSELADPELRRIFLGFASRTSSFKVYRFNFSVLDAGKAWLPVTLPKEILEREKHLQRPPAPDVMQQLGGLTHVGLLSDITPTVKNYQHYECSREELTALKDFMVSHKLPSELQRVSYDFVNFRSESRFGYRTQARVRVGDKSTLGSTRDISTMGLQIDIEESLKVKPGDYVEIDLPQLNRRRKEHDLKGLRYEVMNVSSDANTLHLRVDVNVSSHAGRDFIAEMIESNLDELLATRQSVSLHGLQLCLRNLYSHSMMSFPLYLHRPKGGEFSIGQVGVSSLNEVMKQLCLGLSKDSKKVSMRPLLDEAVLQQEIKRHWLRLDNQSRPMLLTLFTFIRRKGNDFKIVRRFAHEFKSTSVEQAFVRNGMEQGVVLAMRLEISRTGKPDISFIANEFKYVNLYAAHKAKQLEQDLWSVAGMVDVINCSDELFTRFNLEPELREQQAQRLDDLLAEM</sequence>
<dbReference type="OrthoDB" id="6208912at2"/>
<dbReference type="SUPFAM" id="SSF141371">
    <property type="entry name" value="PilZ domain-like"/>
    <property type="match status" value="2"/>
</dbReference>
<accession>A0A432W800</accession>
<reference evidence="2 3" key="1">
    <citation type="journal article" date="2011" name="Front. Microbiol.">
        <title>Genomic signatures of strain selection and enhancement in Bacillus atrophaeus var. globigii, a historical biowarfare simulant.</title>
        <authorList>
            <person name="Gibbons H.S."/>
            <person name="Broomall S.M."/>
            <person name="McNew L.A."/>
            <person name="Daligault H."/>
            <person name="Chapman C."/>
            <person name="Bruce D."/>
            <person name="Karavis M."/>
            <person name="Krepps M."/>
            <person name="McGregor P.A."/>
            <person name="Hong C."/>
            <person name="Park K.H."/>
            <person name="Akmal A."/>
            <person name="Feldman A."/>
            <person name="Lin J.S."/>
            <person name="Chang W.E."/>
            <person name="Higgs B.W."/>
            <person name="Demirev P."/>
            <person name="Lindquist J."/>
            <person name="Liem A."/>
            <person name="Fochler E."/>
            <person name="Read T.D."/>
            <person name="Tapia R."/>
            <person name="Johnson S."/>
            <person name="Bishop-Lilly K.A."/>
            <person name="Detter C."/>
            <person name="Han C."/>
            <person name="Sozhamannan S."/>
            <person name="Rosenzweig C.N."/>
            <person name="Skowronski E.W."/>
        </authorList>
    </citation>
    <scope>NUCLEOTIDE SEQUENCE [LARGE SCALE GENOMIC DNA]</scope>
    <source>
        <strain evidence="2 3">MLST1</strain>
    </source>
</reference>
<gene>
    <name evidence="2" type="ORF">CWE09_05810</name>
</gene>
<evidence type="ECO:0000259" key="1">
    <source>
        <dbReference type="Pfam" id="PF07238"/>
    </source>
</evidence>
<dbReference type="Gene3D" id="2.40.10.220">
    <property type="entry name" value="predicted glycosyltransferase like domains"/>
    <property type="match status" value="2"/>
</dbReference>
<dbReference type="AlphaFoldDB" id="A0A432W800"/>
<keyword evidence="3" id="KW-1185">Reference proteome</keyword>
<proteinExistence type="predicted"/>
<dbReference type="InterPro" id="IPR009875">
    <property type="entry name" value="PilZ_domain"/>
</dbReference>
<feature type="domain" description="PilZ" evidence="1">
    <location>
        <begin position="517"/>
        <end position="610"/>
    </location>
</feature>
<dbReference type="RefSeq" id="WP_126803046.1">
    <property type="nucleotide sequence ID" value="NZ_PIPL01000001.1"/>
</dbReference>
<feature type="domain" description="PilZ" evidence="1">
    <location>
        <begin position="172"/>
        <end position="257"/>
    </location>
</feature>
<protein>
    <recommendedName>
        <fullName evidence="1">PilZ domain-containing protein</fullName>
    </recommendedName>
</protein>
<dbReference type="EMBL" id="PIPL01000001">
    <property type="protein sequence ID" value="RUO26230.1"/>
    <property type="molecule type" value="Genomic_DNA"/>
</dbReference>
<evidence type="ECO:0000313" key="3">
    <source>
        <dbReference type="Proteomes" id="UP000288293"/>
    </source>
</evidence>
<comment type="caution">
    <text evidence="2">The sequence shown here is derived from an EMBL/GenBank/DDBJ whole genome shotgun (WGS) entry which is preliminary data.</text>
</comment>
<dbReference type="GO" id="GO:0035438">
    <property type="term" value="F:cyclic-di-GMP binding"/>
    <property type="evidence" value="ECO:0007669"/>
    <property type="project" value="InterPro"/>
</dbReference>
<dbReference type="Pfam" id="PF07238">
    <property type="entry name" value="PilZ"/>
    <property type="match status" value="2"/>
</dbReference>
<evidence type="ECO:0000313" key="2">
    <source>
        <dbReference type="EMBL" id="RUO26230.1"/>
    </source>
</evidence>
<name>A0A432W800_9GAMM</name>
<dbReference type="Proteomes" id="UP000288293">
    <property type="component" value="Unassembled WGS sequence"/>
</dbReference>
<organism evidence="2 3">
    <name type="scientific">Aliidiomarina minuta</name>
    <dbReference type="NCBI Taxonomy" id="880057"/>
    <lineage>
        <taxon>Bacteria</taxon>
        <taxon>Pseudomonadati</taxon>
        <taxon>Pseudomonadota</taxon>
        <taxon>Gammaproteobacteria</taxon>
        <taxon>Alteromonadales</taxon>
        <taxon>Idiomarinaceae</taxon>
        <taxon>Aliidiomarina</taxon>
    </lineage>
</organism>